<keyword evidence="4" id="KW-1185">Reference proteome</keyword>
<keyword evidence="2" id="KW-0732">Signal</keyword>
<dbReference type="VEuPathDB" id="FungiDB:VP01_167g5"/>
<dbReference type="OrthoDB" id="2497645at2759"/>
<name>A0A0L6VFY0_9BASI</name>
<dbReference type="Proteomes" id="UP000037035">
    <property type="component" value="Unassembled WGS sequence"/>
</dbReference>
<feature type="chain" id="PRO_5005568330" evidence="2">
    <location>
        <begin position="29"/>
        <end position="625"/>
    </location>
</feature>
<dbReference type="EMBL" id="LAVV01006481">
    <property type="protein sequence ID" value="KNZ59691.1"/>
    <property type="molecule type" value="Genomic_DNA"/>
</dbReference>
<evidence type="ECO:0000256" key="2">
    <source>
        <dbReference type="SAM" id="SignalP"/>
    </source>
</evidence>
<sequence length="625" mass="70953">MRAIVFTRPSSIVALILLVTSLQAGLLAHDIVSEVRLSVGACHQDPGLSSAKERRIDEARNAISDPHPIELAPKTNPADDKRGGFLRATHLPSFKSITEIKEFKQRHMALSEKIRRFEEDFAKMAKKPYPNHKLDKLDKHVSNWRLTAGVLYARKVDQLRAHGRDRIIWSGEGLPGEVFDTIYGKVATDYFKAFGDVVRTGVDYRAMGVEDPARLMVARWSDLMLDFFLDLKELGMVPSLLLSSSERSFETGQFVASYLLGKFPPFDVTSTYLNLDLRTSILEDPNIHKLKHLTHQFDAATWKELEFQFLKARLEHEVAAGAPPQGFEPIVTRFIQGGRLPDGGSEMGSLFQDIISYIPKAELTGEEKQAEERLVHFKVLYDMLRFIYRHNSHPERMISGLEGQKSLLQLRTFEECIRFISSLNHFGYEVSKLFLLNLRHEDSLLELLGHHFSNMVRDGTTTQRPNLPGEIREKLMGSHYLTDAHQQPKEPPSSSFGNSPQDTSQEDDAALVEEVFTENAKFKETLISTYPYVSSFQKGKEVGERLQQETEAQHKRYLIQYYKLVQSSSPSGLPSRAILDLVDSLTSAAIVHAKQSAKFLVDTIDPYRDDFDLTATQRLLLFRLS</sequence>
<proteinExistence type="predicted"/>
<feature type="signal peptide" evidence="2">
    <location>
        <begin position="1"/>
        <end position="28"/>
    </location>
</feature>
<gene>
    <name evidence="3" type="ORF">VP01_167g5</name>
</gene>
<organism evidence="3 4">
    <name type="scientific">Puccinia sorghi</name>
    <dbReference type="NCBI Taxonomy" id="27349"/>
    <lineage>
        <taxon>Eukaryota</taxon>
        <taxon>Fungi</taxon>
        <taxon>Dikarya</taxon>
        <taxon>Basidiomycota</taxon>
        <taxon>Pucciniomycotina</taxon>
        <taxon>Pucciniomycetes</taxon>
        <taxon>Pucciniales</taxon>
        <taxon>Pucciniaceae</taxon>
        <taxon>Puccinia</taxon>
    </lineage>
</organism>
<evidence type="ECO:0000313" key="4">
    <source>
        <dbReference type="Proteomes" id="UP000037035"/>
    </source>
</evidence>
<protein>
    <submittedName>
        <fullName evidence="3">Uncharacterized protein</fullName>
    </submittedName>
</protein>
<comment type="caution">
    <text evidence="3">The sequence shown here is derived from an EMBL/GenBank/DDBJ whole genome shotgun (WGS) entry which is preliminary data.</text>
</comment>
<reference evidence="3 4" key="1">
    <citation type="submission" date="2015-08" db="EMBL/GenBank/DDBJ databases">
        <title>Next Generation Sequencing and Analysis of the Genome of Puccinia sorghi L Schw, the Causal Agent of Maize Common Rust.</title>
        <authorList>
            <person name="Rochi L."/>
            <person name="Burguener G."/>
            <person name="Darino M."/>
            <person name="Turjanski A."/>
            <person name="Kreff E."/>
            <person name="Dieguez M.J."/>
            <person name="Sacco F."/>
        </authorList>
    </citation>
    <scope>NUCLEOTIDE SEQUENCE [LARGE SCALE GENOMIC DNA]</scope>
    <source>
        <strain evidence="3 4">RO10H11247</strain>
    </source>
</reference>
<accession>A0A0L6VFY0</accession>
<evidence type="ECO:0000313" key="3">
    <source>
        <dbReference type="EMBL" id="KNZ59691.1"/>
    </source>
</evidence>
<feature type="compositionally biased region" description="Polar residues" evidence="1">
    <location>
        <begin position="492"/>
        <end position="503"/>
    </location>
</feature>
<dbReference type="AlphaFoldDB" id="A0A0L6VFY0"/>
<feature type="region of interest" description="Disordered" evidence="1">
    <location>
        <begin position="483"/>
        <end position="508"/>
    </location>
</feature>
<evidence type="ECO:0000256" key="1">
    <source>
        <dbReference type="SAM" id="MobiDB-lite"/>
    </source>
</evidence>